<accession>A0A916EEA7</accession>
<feature type="compositionally biased region" description="Low complexity" evidence="1">
    <location>
        <begin position="336"/>
        <end position="346"/>
    </location>
</feature>
<reference evidence="2" key="1">
    <citation type="submission" date="2020-05" db="EMBL/GenBank/DDBJ databases">
        <authorList>
            <person name="Rincon C."/>
            <person name="Sanders R I."/>
            <person name="Robbins C."/>
            <person name="Chaturvedi A."/>
        </authorList>
    </citation>
    <scope>NUCLEOTIDE SEQUENCE</scope>
    <source>
        <strain evidence="2">CHB12</strain>
    </source>
</reference>
<evidence type="ECO:0008006" key="4">
    <source>
        <dbReference type="Google" id="ProtNLM"/>
    </source>
</evidence>
<evidence type="ECO:0000313" key="2">
    <source>
        <dbReference type="EMBL" id="CAB5381041.1"/>
    </source>
</evidence>
<name>A0A916EEA7_9GLOM</name>
<dbReference type="Proteomes" id="UP000684084">
    <property type="component" value="Unassembled WGS sequence"/>
</dbReference>
<feature type="region of interest" description="Disordered" evidence="1">
    <location>
        <begin position="333"/>
        <end position="353"/>
    </location>
</feature>
<evidence type="ECO:0000256" key="1">
    <source>
        <dbReference type="SAM" id="MobiDB-lite"/>
    </source>
</evidence>
<organism evidence="2 3">
    <name type="scientific">Rhizophagus irregularis</name>
    <dbReference type="NCBI Taxonomy" id="588596"/>
    <lineage>
        <taxon>Eukaryota</taxon>
        <taxon>Fungi</taxon>
        <taxon>Fungi incertae sedis</taxon>
        <taxon>Mucoromycota</taxon>
        <taxon>Glomeromycotina</taxon>
        <taxon>Glomeromycetes</taxon>
        <taxon>Glomerales</taxon>
        <taxon>Glomeraceae</taxon>
        <taxon>Rhizophagus</taxon>
    </lineage>
</organism>
<dbReference type="EMBL" id="CAGKOT010000043">
    <property type="protein sequence ID" value="CAB5381041.1"/>
    <property type="molecule type" value="Genomic_DNA"/>
</dbReference>
<dbReference type="VEuPathDB" id="FungiDB:RhiirFUN_014464"/>
<dbReference type="AlphaFoldDB" id="A0A916EEA7"/>
<evidence type="ECO:0000313" key="3">
    <source>
        <dbReference type="Proteomes" id="UP000684084"/>
    </source>
</evidence>
<protein>
    <recommendedName>
        <fullName evidence="4">RNase H type-1 domain-containing protein</fullName>
    </recommendedName>
</protein>
<sequence length="353" mass="41848">MVSRHGRKFLKLNNYIILFAIYDIITSKRLDIEIHKVKGHSGYHWNDMADAIAKIGRETAVINSNRLVDLQFICSYSFPLLFLPVWHSIEIDRHVRQFCRIVLESLEESSNNLLPTVDNLRKRNDIYDDVPCPACRDHEETLNHLVICAGLEQAFLTAEKETIDKIRKYLKRFKCKKSVTINELYISIFEYRDPAFPELKQRNRQELLRGLISHTIVKKLRKLTSKRIASRLSLKIIKYFHEAFREHVWKPRCKIMNELEESLHITPQDKCKTSRTHKEDVETQRDPYRYTLTAFREQKTSKYNEGLRRCKDHLYRLVITGLLPPWKSRKISIQHKNNNNNNNNNKNYDKVAA</sequence>
<proteinExistence type="predicted"/>
<gene>
    <name evidence="2" type="ORF">CHRIB12_LOCUS17371</name>
</gene>
<dbReference type="OrthoDB" id="2346451at2759"/>
<comment type="caution">
    <text evidence="2">The sequence shown here is derived from an EMBL/GenBank/DDBJ whole genome shotgun (WGS) entry which is preliminary data.</text>
</comment>